<dbReference type="KEGG" id="egl:EGR_06431"/>
<accession>W6UC49</accession>
<proteinExistence type="predicted"/>
<evidence type="ECO:0000313" key="2">
    <source>
        <dbReference type="Proteomes" id="UP000019149"/>
    </source>
</evidence>
<keyword evidence="2" id="KW-1185">Reference proteome</keyword>
<organism evidence="1 2">
    <name type="scientific">Echinococcus granulosus</name>
    <name type="common">Hydatid tapeworm</name>
    <dbReference type="NCBI Taxonomy" id="6210"/>
    <lineage>
        <taxon>Eukaryota</taxon>
        <taxon>Metazoa</taxon>
        <taxon>Spiralia</taxon>
        <taxon>Lophotrochozoa</taxon>
        <taxon>Platyhelminthes</taxon>
        <taxon>Cestoda</taxon>
        <taxon>Eucestoda</taxon>
        <taxon>Cyclophyllidea</taxon>
        <taxon>Taeniidae</taxon>
        <taxon>Echinococcus</taxon>
        <taxon>Echinococcus granulosus group</taxon>
    </lineage>
</organism>
<dbReference type="CTD" id="36342146"/>
<sequence length="93" mass="11113">MERSDKYQYLLSIHPLSIYLTFTTARLSTHHVPIHPSSTHPHIQPRIPLCFHPIFIRYKFRPLCRQYLLFDVACLRRRFADTKFDISTTSSYC</sequence>
<comment type="caution">
    <text evidence="1">The sequence shown here is derived from an EMBL/GenBank/DDBJ whole genome shotgun (WGS) entry which is preliminary data.</text>
</comment>
<reference evidence="1 2" key="1">
    <citation type="journal article" date="2013" name="Nat. Genet.">
        <title>The genome of the hydatid tapeworm Echinococcus granulosus.</title>
        <authorList>
            <person name="Zheng H."/>
            <person name="Zhang W."/>
            <person name="Zhang L."/>
            <person name="Zhang Z."/>
            <person name="Li J."/>
            <person name="Lu G."/>
            <person name="Zhu Y."/>
            <person name="Wang Y."/>
            <person name="Huang Y."/>
            <person name="Liu J."/>
            <person name="Kang H."/>
            <person name="Chen J."/>
            <person name="Wang L."/>
            <person name="Chen A."/>
            <person name="Yu S."/>
            <person name="Gao Z."/>
            <person name="Jin L."/>
            <person name="Gu W."/>
            <person name="Wang Z."/>
            <person name="Zhao L."/>
            <person name="Shi B."/>
            <person name="Wen H."/>
            <person name="Lin R."/>
            <person name="Jones M.K."/>
            <person name="Brejova B."/>
            <person name="Vinar T."/>
            <person name="Zhao G."/>
            <person name="McManus D.P."/>
            <person name="Chen Z."/>
            <person name="Zhou Y."/>
            <person name="Wang S."/>
        </authorList>
    </citation>
    <scope>NUCLEOTIDE SEQUENCE [LARGE SCALE GENOMIC DNA]</scope>
</reference>
<name>W6UC49_ECHGR</name>
<gene>
    <name evidence="1" type="ORF">EGR_06431</name>
</gene>
<dbReference type="AlphaFoldDB" id="W6UC49"/>
<dbReference type="RefSeq" id="XP_024349956.1">
    <property type="nucleotide sequence ID" value="XM_024495680.1"/>
</dbReference>
<dbReference type="EMBL" id="APAU02000056">
    <property type="protein sequence ID" value="EUB58760.1"/>
    <property type="molecule type" value="Genomic_DNA"/>
</dbReference>
<protein>
    <submittedName>
        <fullName evidence="1">Uncharacterized protein</fullName>
    </submittedName>
</protein>
<evidence type="ECO:0000313" key="1">
    <source>
        <dbReference type="EMBL" id="EUB58760.1"/>
    </source>
</evidence>
<dbReference type="Proteomes" id="UP000019149">
    <property type="component" value="Unassembled WGS sequence"/>
</dbReference>
<dbReference type="GeneID" id="36342146"/>